<organism evidence="7 8">
    <name type="scientific">Podospora aff. communis PSN243</name>
    <dbReference type="NCBI Taxonomy" id="3040156"/>
    <lineage>
        <taxon>Eukaryota</taxon>
        <taxon>Fungi</taxon>
        <taxon>Dikarya</taxon>
        <taxon>Ascomycota</taxon>
        <taxon>Pezizomycotina</taxon>
        <taxon>Sordariomycetes</taxon>
        <taxon>Sordariomycetidae</taxon>
        <taxon>Sordariales</taxon>
        <taxon>Podosporaceae</taxon>
        <taxon>Podospora</taxon>
    </lineage>
</organism>
<dbReference type="Proteomes" id="UP001321760">
    <property type="component" value="Unassembled WGS sequence"/>
</dbReference>
<evidence type="ECO:0000256" key="3">
    <source>
        <dbReference type="ARBA" id="ARBA00022989"/>
    </source>
</evidence>
<evidence type="ECO:0000259" key="6">
    <source>
        <dbReference type="PROSITE" id="PS50850"/>
    </source>
</evidence>
<feature type="transmembrane region" description="Helical" evidence="5">
    <location>
        <begin position="167"/>
        <end position="190"/>
    </location>
</feature>
<feature type="transmembrane region" description="Helical" evidence="5">
    <location>
        <begin position="196"/>
        <end position="216"/>
    </location>
</feature>
<evidence type="ECO:0000256" key="5">
    <source>
        <dbReference type="SAM" id="Phobius"/>
    </source>
</evidence>
<keyword evidence="3 5" id="KW-1133">Transmembrane helix</keyword>
<evidence type="ECO:0000256" key="1">
    <source>
        <dbReference type="ARBA" id="ARBA00004141"/>
    </source>
</evidence>
<name>A0AAV9GED8_9PEZI</name>
<feature type="transmembrane region" description="Helical" evidence="5">
    <location>
        <begin position="58"/>
        <end position="77"/>
    </location>
</feature>
<evidence type="ECO:0000313" key="8">
    <source>
        <dbReference type="Proteomes" id="UP001321760"/>
    </source>
</evidence>
<feature type="transmembrane region" description="Helical" evidence="5">
    <location>
        <begin position="107"/>
        <end position="125"/>
    </location>
</feature>
<keyword evidence="4 5" id="KW-0472">Membrane</keyword>
<dbReference type="Pfam" id="PF07690">
    <property type="entry name" value="MFS_1"/>
    <property type="match status" value="1"/>
</dbReference>
<accession>A0AAV9GED8</accession>
<evidence type="ECO:0000256" key="4">
    <source>
        <dbReference type="ARBA" id="ARBA00023136"/>
    </source>
</evidence>
<feature type="transmembrane region" description="Helical" evidence="5">
    <location>
        <begin position="131"/>
        <end position="155"/>
    </location>
</feature>
<evidence type="ECO:0000256" key="2">
    <source>
        <dbReference type="ARBA" id="ARBA00022692"/>
    </source>
</evidence>
<feature type="transmembrane region" description="Helical" evidence="5">
    <location>
        <begin position="385"/>
        <end position="404"/>
    </location>
</feature>
<feature type="transmembrane region" description="Helical" evidence="5">
    <location>
        <begin position="279"/>
        <end position="302"/>
    </location>
</feature>
<dbReference type="Gene3D" id="1.20.1250.20">
    <property type="entry name" value="MFS general substrate transporter like domains"/>
    <property type="match status" value="1"/>
</dbReference>
<dbReference type="AlphaFoldDB" id="A0AAV9GED8"/>
<reference evidence="7" key="2">
    <citation type="submission" date="2023-05" db="EMBL/GenBank/DDBJ databases">
        <authorList>
            <consortium name="Lawrence Berkeley National Laboratory"/>
            <person name="Steindorff A."/>
            <person name="Hensen N."/>
            <person name="Bonometti L."/>
            <person name="Westerberg I."/>
            <person name="Brannstrom I.O."/>
            <person name="Guillou S."/>
            <person name="Cros-Aarteil S."/>
            <person name="Calhoun S."/>
            <person name="Haridas S."/>
            <person name="Kuo A."/>
            <person name="Mondo S."/>
            <person name="Pangilinan J."/>
            <person name="Riley R."/>
            <person name="Labutti K."/>
            <person name="Andreopoulos B."/>
            <person name="Lipzen A."/>
            <person name="Chen C."/>
            <person name="Yanf M."/>
            <person name="Daum C."/>
            <person name="Ng V."/>
            <person name="Clum A."/>
            <person name="Ohm R."/>
            <person name="Martin F."/>
            <person name="Silar P."/>
            <person name="Natvig D."/>
            <person name="Lalanne C."/>
            <person name="Gautier V."/>
            <person name="Ament-Velasquez S.L."/>
            <person name="Kruys A."/>
            <person name="Hutchinson M.I."/>
            <person name="Powell A.J."/>
            <person name="Barry K."/>
            <person name="Miller A.N."/>
            <person name="Grigoriev I.V."/>
            <person name="Debuchy R."/>
            <person name="Gladieux P."/>
            <person name="Thoren M.H."/>
            <person name="Johannesson H."/>
        </authorList>
    </citation>
    <scope>NUCLEOTIDE SEQUENCE</scope>
    <source>
        <strain evidence="7">PSN243</strain>
    </source>
</reference>
<dbReference type="GO" id="GO:0022857">
    <property type="term" value="F:transmembrane transporter activity"/>
    <property type="evidence" value="ECO:0007669"/>
    <property type="project" value="InterPro"/>
</dbReference>
<feature type="domain" description="Major facilitator superfamily (MFS) profile" evidence="6">
    <location>
        <begin position="42"/>
        <end position="491"/>
    </location>
</feature>
<dbReference type="GO" id="GO:0005886">
    <property type="term" value="C:plasma membrane"/>
    <property type="evidence" value="ECO:0007669"/>
    <property type="project" value="TreeGrafter"/>
</dbReference>
<reference evidence="7" key="1">
    <citation type="journal article" date="2023" name="Mol. Phylogenet. Evol.">
        <title>Genome-scale phylogeny and comparative genomics of the fungal order Sordariales.</title>
        <authorList>
            <person name="Hensen N."/>
            <person name="Bonometti L."/>
            <person name="Westerberg I."/>
            <person name="Brannstrom I.O."/>
            <person name="Guillou S."/>
            <person name="Cros-Aarteil S."/>
            <person name="Calhoun S."/>
            <person name="Haridas S."/>
            <person name="Kuo A."/>
            <person name="Mondo S."/>
            <person name="Pangilinan J."/>
            <person name="Riley R."/>
            <person name="LaButti K."/>
            <person name="Andreopoulos B."/>
            <person name="Lipzen A."/>
            <person name="Chen C."/>
            <person name="Yan M."/>
            <person name="Daum C."/>
            <person name="Ng V."/>
            <person name="Clum A."/>
            <person name="Steindorff A."/>
            <person name="Ohm R.A."/>
            <person name="Martin F."/>
            <person name="Silar P."/>
            <person name="Natvig D.O."/>
            <person name="Lalanne C."/>
            <person name="Gautier V."/>
            <person name="Ament-Velasquez S.L."/>
            <person name="Kruys A."/>
            <person name="Hutchinson M.I."/>
            <person name="Powell A.J."/>
            <person name="Barry K."/>
            <person name="Miller A.N."/>
            <person name="Grigoriev I.V."/>
            <person name="Debuchy R."/>
            <person name="Gladieux P."/>
            <person name="Hiltunen Thoren M."/>
            <person name="Johannesson H."/>
        </authorList>
    </citation>
    <scope>NUCLEOTIDE SEQUENCE</scope>
    <source>
        <strain evidence="7">PSN243</strain>
    </source>
</reference>
<dbReference type="PANTHER" id="PTHR23502">
    <property type="entry name" value="MAJOR FACILITATOR SUPERFAMILY"/>
    <property type="match status" value="1"/>
</dbReference>
<dbReference type="InterPro" id="IPR020846">
    <property type="entry name" value="MFS_dom"/>
</dbReference>
<protein>
    <submittedName>
        <fullName evidence="7">Major facilitator superfamily domain-containing protein</fullName>
    </submittedName>
</protein>
<gene>
    <name evidence="7" type="ORF">QBC34DRAFT_450585</name>
</gene>
<dbReference type="PROSITE" id="PS50850">
    <property type="entry name" value="MFS"/>
    <property type="match status" value="1"/>
</dbReference>
<dbReference type="PANTHER" id="PTHR23502:SF151">
    <property type="entry name" value="MAJOR FACILITATOR SUPERFAMILY (MFS) PROFILE DOMAIN-CONTAINING PROTEIN"/>
    <property type="match status" value="1"/>
</dbReference>
<comment type="subcellular location">
    <subcellularLocation>
        <location evidence="1">Membrane</location>
        <topology evidence="1">Multi-pass membrane protein</topology>
    </subcellularLocation>
</comment>
<dbReference type="EMBL" id="MU865954">
    <property type="protein sequence ID" value="KAK4446798.1"/>
    <property type="molecule type" value="Genomic_DNA"/>
</dbReference>
<comment type="caution">
    <text evidence="7">The sequence shown here is derived from an EMBL/GenBank/DDBJ whole genome shotgun (WGS) entry which is preliminary data.</text>
</comment>
<dbReference type="InterPro" id="IPR011701">
    <property type="entry name" value="MFS"/>
</dbReference>
<proteinExistence type="predicted"/>
<keyword evidence="2 5" id="KW-0812">Transmembrane</keyword>
<sequence>MAQQATPKAVIQEPCRPFVPDDEGISSLNNHYFNERQEINKTTPNNAYSAFTRSTRLYITYLLGFTMTLSILTATIYFPLIPLLSSVLAAISPGIFASLADTSGRRPVLLGLVGLYVLASLGLTLNKGNYHLLVAMRALQSVGGSPMPAIGYGVAADLSPTAERGKMIGAMMGFCNGLSAVGPVIAGVLASSTGGYVWVFVVLVVISGVTFVLIGFTMPETARVVVGNGEAEVKGLGRTWWSLLTRRRGRRAAGREIESRREGERPRWRPLSMLVSLRIILYPDAAAVLWVVASSYCVYYTFQVAIPTIFDDIYGYNDLFIGLAFLPGLAGMTIGGIVAGRLVDHNYARTAEKHNVDPEMRKSAHGIRLGDFPSELARHRRCEPFLLLQILLVAGYGWAVYFRLHPAVPLVMQFLCCFMSTLLSHTASALLVDIFPDSSSSAYASGQIMRCGLSAASAAALQPLVDAVGRLCAVRVSKIKGMGWRRKRLGE</sequence>
<dbReference type="SUPFAM" id="SSF103473">
    <property type="entry name" value="MFS general substrate transporter"/>
    <property type="match status" value="1"/>
</dbReference>
<evidence type="ECO:0000313" key="7">
    <source>
        <dbReference type="EMBL" id="KAK4446798.1"/>
    </source>
</evidence>
<feature type="transmembrane region" description="Helical" evidence="5">
    <location>
        <begin position="322"/>
        <end position="343"/>
    </location>
</feature>
<keyword evidence="8" id="KW-1185">Reference proteome</keyword>
<dbReference type="InterPro" id="IPR036259">
    <property type="entry name" value="MFS_trans_sf"/>
</dbReference>
<feature type="transmembrane region" description="Helical" evidence="5">
    <location>
        <begin position="83"/>
        <end position="100"/>
    </location>
</feature>